<keyword evidence="3" id="KW-1003">Cell membrane</keyword>
<reference evidence="11 12" key="1">
    <citation type="submission" date="2023-03" db="EMBL/GenBank/DDBJ databases">
        <title>Draft genome sequence of Thalassotalea insulae KCTC 62186T.</title>
        <authorList>
            <person name="Sawabe T."/>
        </authorList>
    </citation>
    <scope>NUCLEOTIDE SEQUENCE [LARGE SCALE GENOMIC DNA]</scope>
    <source>
        <strain evidence="11 12">KCTC 62186</strain>
    </source>
</reference>
<sequence>MMNHRAQQTQPSGFTLIEVLLVIVVIGLMVAAVQLNFNASKPEKLLEQESARFAGVFNLAAEYGLLNNIELGLFVNENSYQFVGFDGVRWVEIPDNKLLAAYQLPELIQMTLVFDDLPMEQPSLVSRELFQPDDEALDEMQSATEQEQPPIIPQVYLLSGGDITPFRIVFSLVDTGYIEQDVAYAVTGLYSAPVTVSEPIVDGDLAITNRDSNAY</sequence>
<dbReference type="Proteomes" id="UP001157186">
    <property type="component" value="Unassembled WGS sequence"/>
</dbReference>
<evidence type="ECO:0000313" key="11">
    <source>
        <dbReference type="EMBL" id="GLX78915.1"/>
    </source>
</evidence>
<evidence type="ECO:0000256" key="3">
    <source>
        <dbReference type="ARBA" id="ARBA00022475"/>
    </source>
</evidence>
<dbReference type="Gene3D" id="3.55.40.10">
    <property type="entry name" value="minor pseudopilin epsh domain"/>
    <property type="match status" value="1"/>
</dbReference>
<name>A0ABQ6GSH9_9GAMM</name>
<organism evidence="11 12">
    <name type="scientific">Thalassotalea insulae</name>
    <dbReference type="NCBI Taxonomy" id="2056778"/>
    <lineage>
        <taxon>Bacteria</taxon>
        <taxon>Pseudomonadati</taxon>
        <taxon>Pseudomonadota</taxon>
        <taxon>Gammaproteobacteria</taxon>
        <taxon>Alteromonadales</taxon>
        <taxon>Colwelliaceae</taxon>
        <taxon>Thalassotalea</taxon>
    </lineage>
</organism>
<keyword evidence="8 10" id="KW-0472">Membrane</keyword>
<dbReference type="RefSeq" id="WP_284244791.1">
    <property type="nucleotide sequence ID" value="NZ_BSST01000001.1"/>
</dbReference>
<dbReference type="Pfam" id="PF07963">
    <property type="entry name" value="N_methyl"/>
    <property type="match status" value="1"/>
</dbReference>
<evidence type="ECO:0000256" key="1">
    <source>
        <dbReference type="ARBA" id="ARBA00004377"/>
    </source>
</evidence>
<dbReference type="InterPro" id="IPR049875">
    <property type="entry name" value="TypeII_GspH"/>
</dbReference>
<comment type="caution">
    <text evidence="11">The sequence shown here is derived from an EMBL/GenBank/DDBJ whole genome shotgun (WGS) entry which is preliminary data.</text>
</comment>
<dbReference type="SUPFAM" id="SSF54523">
    <property type="entry name" value="Pili subunits"/>
    <property type="match status" value="1"/>
</dbReference>
<gene>
    <name evidence="11" type="ORF">tinsulaeT_22550</name>
</gene>
<dbReference type="InterPro" id="IPR012902">
    <property type="entry name" value="N_methyl_site"/>
</dbReference>
<dbReference type="NCBIfam" id="TIGR02532">
    <property type="entry name" value="IV_pilin_GFxxxE"/>
    <property type="match status" value="1"/>
</dbReference>
<dbReference type="InterPro" id="IPR045584">
    <property type="entry name" value="Pilin-like"/>
</dbReference>
<evidence type="ECO:0000256" key="5">
    <source>
        <dbReference type="ARBA" id="ARBA00022519"/>
    </source>
</evidence>
<dbReference type="InterPro" id="IPR002416">
    <property type="entry name" value="T2SS_protein-GspH"/>
</dbReference>
<evidence type="ECO:0000256" key="7">
    <source>
        <dbReference type="ARBA" id="ARBA00022989"/>
    </source>
</evidence>
<dbReference type="NCBIfam" id="TIGR01708">
    <property type="entry name" value="typeII_sec_gspH"/>
    <property type="match status" value="1"/>
</dbReference>
<evidence type="ECO:0000256" key="2">
    <source>
        <dbReference type="ARBA" id="ARBA00021549"/>
    </source>
</evidence>
<evidence type="ECO:0000256" key="4">
    <source>
        <dbReference type="ARBA" id="ARBA00022481"/>
    </source>
</evidence>
<evidence type="ECO:0000256" key="9">
    <source>
        <dbReference type="ARBA" id="ARBA00030775"/>
    </source>
</evidence>
<comment type="subcellular location">
    <subcellularLocation>
        <location evidence="1">Cell inner membrane</location>
        <topology evidence="1">Single-pass membrane protein</topology>
    </subcellularLocation>
</comment>
<evidence type="ECO:0000256" key="10">
    <source>
        <dbReference type="SAM" id="Phobius"/>
    </source>
</evidence>
<evidence type="ECO:0000256" key="6">
    <source>
        <dbReference type="ARBA" id="ARBA00022692"/>
    </source>
</evidence>
<dbReference type="PRINTS" id="PR00885">
    <property type="entry name" value="BCTERIALGSPH"/>
</dbReference>
<accession>A0ABQ6GSH9</accession>
<dbReference type="PROSITE" id="PS00409">
    <property type="entry name" value="PROKAR_NTER_METHYL"/>
    <property type="match status" value="1"/>
</dbReference>
<keyword evidence="5" id="KW-0997">Cell inner membrane</keyword>
<protein>
    <recommendedName>
        <fullName evidence="2">Type II secretion system protein H</fullName>
    </recommendedName>
    <alternativeName>
        <fullName evidence="9">General secretion pathway protein H</fullName>
    </alternativeName>
</protein>
<evidence type="ECO:0000256" key="8">
    <source>
        <dbReference type="ARBA" id="ARBA00023136"/>
    </source>
</evidence>
<keyword evidence="7 10" id="KW-1133">Transmembrane helix</keyword>
<dbReference type="EMBL" id="BSST01000001">
    <property type="protein sequence ID" value="GLX78915.1"/>
    <property type="molecule type" value="Genomic_DNA"/>
</dbReference>
<evidence type="ECO:0000313" key="12">
    <source>
        <dbReference type="Proteomes" id="UP001157186"/>
    </source>
</evidence>
<proteinExistence type="predicted"/>
<keyword evidence="6 10" id="KW-0812">Transmembrane</keyword>
<keyword evidence="12" id="KW-1185">Reference proteome</keyword>
<feature type="transmembrane region" description="Helical" evidence="10">
    <location>
        <begin position="12"/>
        <end position="35"/>
    </location>
</feature>
<keyword evidence="4" id="KW-0488">Methylation</keyword>